<dbReference type="InterPro" id="IPR023631">
    <property type="entry name" value="Amidase_dom"/>
</dbReference>
<dbReference type="SUPFAM" id="SSF75304">
    <property type="entry name" value="Amidase signature (AS) enzymes"/>
    <property type="match status" value="1"/>
</dbReference>
<feature type="non-terminal residue" evidence="2">
    <location>
        <position position="1"/>
    </location>
</feature>
<dbReference type="AlphaFoldDB" id="A0A382FHB2"/>
<gene>
    <name evidence="2" type="ORF">METZ01_LOCUS214371</name>
</gene>
<evidence type="ECO:0000313" key="2">
    <source>
        <dbReference type="EMBL" id="SVB61517.1"/>
    </source>
</evidence>
<proteinExistence type="predicted"/>
<reference evidence="2" key="1">
    <citation type="submission" date="2018-05" db="EMBL/GenBank/DDBJ databases">
        <authorList>
            <person name="Lanie J.A."/>
            <person name="Ng W.-L."/>
            <person name="Kazmierczak K.M."/>
            <person name="Andrzejewski T.M."/>
            <person name="Davidsen T.M."/>
            <person name="Wayne K.J."/>
            <person name="Tettelin H."/>
            <person name="Glass J.I."/>
            <person name="Rusch D."/>
            <person name="Podicherti R."/>
            <person name="Tsui H.-C.T."/>
            <person name="Winkler M.E."/>
        </authorList>
    </citation>
    <scope>NUCLEOTIDE SEQUENCE</scope>
</reference>
<protein>
    <recommendedName>
        <fullName evidence="1">Amidase domain-containing protein</fullName>
    </recommendedName>
</protein>
<dbReference type="PANTHER" id="PTHR11895">
    <property type="entry name" value="TRANSAMIDASE"/>
    <property type="match status" value="1"/>
</dbReference>
<dbReference type="InterPro" id="IPR036928">
    <property type="entry name" value="AS_sf"/>
</dbReference>
<dbReference type="Pfam" id="PF01425">
    <property type="entry name" value="Amidase"/>
    <property type="match status" value="1"/>
</dbReference>
<name>A0A382FHB2_9ZZZZ</name>
<dbReference type="GO" id="GO:0003824">
    <property type="term" value="F:catalytic activity"/>
    <property type="evidence" value="ECO:0007669"/>
    <property type="project" value="InterPro"/>
</dbReference>
<accession>A0A382FHB2</accession>
<dbReference type="PANTHER" id="PTHR11895:SF76">
    <property type="entry name" value="INDOLEACETAMIDE HYDROLASE"/>
    <property type="match status" value="1"/>
</dbReference>
<organism evidence="2">
    <name type="scientific">marine metagenome</name>
    <dbReference type="NCBI Taxonomy" id="408172"/>
    <lineage>
        <taxon>unclassified sequences</taxon>
        <taxon>metagenomes</taxon>
        <taxon>ecological metagenomes</taxon>
    </lineage>
</organism>
<dbReference type="Gene3D" id="3.90.1300.10">
    <property type="entry name" value="Amidase signature (AS) domain"/>
    <property type="match status" value="1"/>
</dbReference>
<dbReference type="InterPro" id="IPR000120">
    <property type="entry name" value="Amidase"/>
</dbReference>
<sequence>MDTLCKLTAREAISKLKLGEITPTEMIDAAEKRVLETDRKVNALPTLCFEQARNKANYFLEHPVKDPPPHYLFGLPIAVKDLVEVSGVRTTWGSPIHADHISTHSDYLVERLEANGAITIAKSNTPEFGAGSHTF</sequence>
<feature type="non-terminal residue" evidence="2">
    <location>
        <position position="135"/>
    </location>
</feature>
<feature type="domain" description="Amidase" evidence="1">
    <location>
        <begin position="26"/>
        <end position="134"/>
    </location>
</feature>
<dbReference type="EMBL" id="UINC01049571">
    <property type="protein sequence ID" value="SVB61517.1"/>
    <property type="molecule type" value="Genomic_DNA"/>
</dbReference>
<evidence type="ECO:0000259" key="1">
    <source>
        <dbReference type="Pfam" id="PF01425"/>
    </source>
</evidence>